<dbReference type="OrthoDB" id="7451512at2"/>
<accession>A0A1I4RQJ8</accession>
<evidence type="ECO:0000313" key="2">
    <source>
        <dbReference type="Proteomes" id="UP000199048"/>
    </source>
</evidence>
<sequence>MKAELLIRRRVAFSDRNFAELVVWRVPKPVPPTEHGFKYRLVYVVNGVRVIGFDNERGKGDHRHDQDAEAPYRFVGVDQLLADFVEAVEAWRRDHGED</sequence>
<organism evidence="1 2">
    <name type="scientific">Methylobacterium pseudosasicola</name>
    <dbReference type="NCBI Taxonomy" id="582667"/>
    <lineage>
        <taxon>Bacteria</taxon>
        <taxon>Pseudomonadati</taxon>
        <taxon>Pseudomonadota</taxon>
        <taxon>Alphaproteobacteria</taxon>
        <taxon>Hyphomicrobiales</taxon>
        <taxon>Methylobacteriaceae</taxon>
        <taxon>Methylobacterium</taxon>
    </lineage>
</organism>
<proteinExistence type="predicted"/>
<dbReference type="STRING" id="582667.SAMN05192568_103727"/>
<dbReference type="InterPro" id="IPR045397">
    <property type="entry name" value="TumE-like"/>
</dbReference>
<protein>
    <submittedName>
        <fullName evidence="1">Uncharacterized protein</fullName>
    </submittedName>
</protein>
<reference evidence="2" key="1">
    <citation type="submission" date="2016-10" db="EMBL/GenBank/DDBJ databases">
        <authorList>
            <person name="Varghese N."/>
            <person name="Submissions S."/>
        </authorList>
    </citation>
    <scope>NUCLEOTIDE SEQUENCE [LARGE SCALE GENOMIC DNA]</scope>
    <source>
        <strain evidence="2">BL36</strain>
    </source>
</reference>
<evidence type="ECO:0000313" key="1">
    <source>
        <dbReference type="EMBL" id="SFM54481.1"/>
    </source>
</evidence>
<dbReference type="RefSeq" id="WP_092045109.1">
    <property type="nucleotide sequence ID" value="NZ_FOTK01000037.1"/>
</dbReference>
<dbReference type="EMBL" id="FOTK01000037">
    <property type="protein sequence ID" value="SFM54481.1"/>
    <property type="molecule type" value="Genomic_DNA"/>
</dbReference>
<name>A0A1I4RQJ8_9HYPH</name>
<dbReference type="Proteomes" id="UP000199048">
    <property type="component" value="Unassembled WGS sequence"/>
</dbReference>
<dbReference type="AlphaFoldDB" id="A0A1I4RQJ8"/>
<keyword evidence="2" id="KW-1185">Reference proteome</keyword>
<dbReference type="Pfam" id="PF20126">
    <property type="entry name" value="TumE"/>
    <property type="match status" value="1"/>
</dbReference>
<gene>
    <name evidence="1" type="ORF">SAMN05192568_103727</name>
</gene>